<feature type="domain" description="BTB" evidence="1">
    <location>
        <begin position="21"/>
        <end position="82"/>
    </location>
</feature>
<reference evidence="2" key="1">
    <citation type="submission" date="2021-07" db="EMBL/GenBank/DDBJ databases">
        <authorList>
            <person name="Durling M."/>
        </authorList>
    </citation>
    <scope>NUCLEOTIDE SEQUENCE</scope>
</reference>
<dbReference type="InterPro" id="IPR011333">
    <property type="entry name" value="SKP1/BTB/POZ_sf"/>
</dbReference>
<dbReference type="SMART" id="SM00225">
    <property type="entry name" value="BTB"/>
    <property type="match status" value="1"/>
</dbReference>
<dbReference type="PANTHER" id="PTHR47843">
    <property type="entry name" value="BTB DOMAIN-CONTAINING PROTEIN-RELATED"/>
    <property type="match status" value="1"/>
</dbReference>
<protein>
    <recommendedName>
        <fullName evidence="1">BTB domain-containing protein</fullName>
    </recommendedName>
</protein>
<dbReference type="OrthoDB" id="6359816at2759"/>
<dbReference type="PANTHER" id="PTHR47843:SF2">
    <property type="entry name" value="BTB DOMAIN-CONTAINING PROTEIN"/>
    <property type="match status" value="1"/>
</dbReference>
<dbReference type="Pfam" id="PF00651">
    <property type="entry name" value="BTB"/>
    <property type="match status" value="1"/>
</dbReference>
<keyword evidence="3" id="KW-1185">Reference proteome</keyword>
<dbReference type="PROSITE" id="PS50097">
    <property type="entry name" value="BTB"/>
    <property type="match status" value="1"/>
</dbReference>
<dbReference type="CDD" id="cd18186">
    <property type="entry name" value="BTB_POZ_ZBTB_KLHL-like"/>
    <property type="match status" value="1"/>
</dbReference>
<dbReference type="InterPro" id="IPR000210">
    <property type="entry name" value="BTB/POZ_dom"/>
</dbReference>
<dbReference type="Gene3D" id="3.30.710.10">
    <property type="entry name" value="Potassium Channel Kv1.1, Chain A"/>
    <property type="match status" value="1"/>
</dbReference>
<evidence type="ECO:0000313" key="3">
    <source>
        <dbReference type="Proteomes" id="UP000696280"/>
    </source>
</evidence>
<evidence type="ECO:0000259" key="1">
    <source>
        <dbReference type="PROSITE" id="PS50097"/>
    </source>
</evidence>
<name>A0A9N9L5W4_9HELO</name>
<comment type="caution">
    <text evidence="2">The sequence shown here is derived from an EMBL/GenBank/DDBJ whole genome shotgun (WGS) entry which is preliminary data.</text>
</comment>
<sequence length="240" mass="27233">MGKKGIEQPQGFVTTFGVQMVDLFIGPTKQQFRVHKTLLCNRVEYFHKMFSSGFLEAEENSGSLPDEEPIVFALFLEYLYGGGRLSPVDVTLSTQSSGPIVDRIKLYGFAERICLVELADYVMTNLISNLKHYERTPSREGILLAYKETRTGSPLRRYMSSALYYVMKYETEDSPWTAEALCETLKEVDDLLYDLIVVTRKHEAHVPPATKKSVDPRIGPKCRFHSHPENAVCLLKGDIL</sequence>
<organism evidence="2 3">
    <name type="scientific">Hymenoscyphus fraxineus</name>
    <dbReference type="NCBI Taxonomy" id="746836"/>
    <lineage>
        <taxon>Eukaryota</taxon>
        <taxon>Fungi</taxon>
        <taxon>Dikarya</taxon>
        <taxon>Ascomycota</taxon>
        <taxon>Pezizomycotina</taxon>
        <taxon>Leotiomycetes</taxon>
        <taxon>Helotiales</taxon>
        <taxon>Helotiaceae</taxon>
        <taxon>Hymenoscyphus</taxon>
    </lineage>
</organism>
<proteinExistence type="predicted"/>
<dbReference type="AlphaFoldDB" id="A0A9N9L5W4"/>
<dbReference type="SUPFAM" id="SSF54695">
    <property type="entry name" value="POZ domain"/>
    <property type="match status" value="1"/>
</dbReference>
<gene>
    <name evidence="2" type="ORF">HYFRA_00013534</name>
</gene>
<accession>A0A9N9L5W4</accession>
<evidence type="ECO:0000313" key="2">
    <source>
        <dbReference type="EMBL" id="CAG8960656.1"/>
    </source>
</evidence>
<dbReference type="Proteomes" id="UP000696280">
    <property type="component" value="Unassembled WGS sequence"/>
</dbReference>
<dbReference type="EMBL" id="CAJVRL010000101">
    <property type="protein sequence ID" value="CAG8960656.1"/>
    <property type="molecule type" value="Genomic_DNA"/>
</dbReference>